<dbReference type="SUPFAM" id="SSF52540">
    <property type="entry name" value="P-loop containing nucleoside triphosphate hydrolases"/>
    <property type="match status" value="1"/>
</dbReference>
<dbReference type="Gene3D" id="3.40.50.300">
    <property type="entry name" value="P-loop containing nucleotide triphosphate hydrolases"/>
    <property type="match status" value="1"/>
</dbReference>
<dbReference type="PRINTS" id="PR00449">
    <property type="entry name" value="RASTRNSFRMNG"/>
</dbReference>
<dbReference type="PROSITE" id="PS51419">
    <property type="entry name" value="RAB"/>
    <property type="match status" value="1"/>
</dbReference>
<dbReference type="PANTHER" id="PTHR47980">
    <property type="entry name" value="LD44762P"/>
    <property type="match status" value="1"/>
</dbReference>
<dbReference type="GO" id="GO:0005525">
    <property type="term" value="F:GTP binding"/>
    <property type="evidence" value="ECO:0007669"/>
    <property type="project" value="UniProtKB-KW"/>
</dbReference>
<accession>A0AAE1ETA0</accession>
<dbReference type="PROSITE" id="PS51421">
    <property type="entry name" value="RAS"/>
    <property type="match status" value="1"/>
</dbReference>
<keyword evidence="4" id="KW-0449">Lipoprotein</keyword>
<comment type="similarity">
    <text evidence="1">Belongs to the small GTPase superfamily. Rab family.</text>
</comment>
<gene>
    <name evidence="5" type="ORF">Pcinc_033020</name>
</gene>
<evidence type="ECO:0000313" key="5">
    <source>
        <dbReference type="EMBL" id="KAK3860957.1"/>
    </source>
</evidence>
<sequence length="196" mass="21835">MARPYHHLFKILVVGDPSVGKEDLLKKFEEDKHSEDPFVSTIGIPFRVRDVRVGGQKVRLQLWESTWDAAWEALTSVQDPTRAPRGMMVVYDVTHEASYDTTRRWLQKVMAAGREGAGKVVILLVGNNGHCRGDDRQVTWKRGKELGAEAGLKFLEVSPVSGLNVEETLISLTTDILAKDSSVTSKEKTSRACSIQ</sequence>
<comment type="caution">
    <text evidence="5">The sequence shown here is derived from an EMBL/GenBank/DDBJ whole genome shotgun (WGS) entry which is preliminary data.</text>
</comment>
<dbReference type="GO" id="GO:0003924">
    <property type="term" value="F:GTPase activity"/>
    <property type="evidence" value="ECO:0007669"/>
    <property type="project" value="InterPro"/>
</dbReference>
<dbReference type="InterPro" id="IPR001806">
    <property type="entry name" value="Small_GTPase"/>
</dbReference>
<dbReference type="AlphaFoldDB" id="A0AAE1ETA0"/>
<keyword evidence="4" id="KW-0636">Prenylation</keyword>
<keyword evidence="6" id="KW-1185">Reference proteome</keyword>
<name>A0AAE1ETA0_PETCI</name>
<dbReference type="InterPro" id="IPR027417">
    <property type="entry name" value="P-loop_NTPase"/>
</dbReference>
<organism evidence="5 6">
    <name type="scientific">Petrolisthes cinctipes</name>
    <name type="common">Flat porcelain crab</name>
    <dbReference type="NCBI Taxonomy" id="88211"/>
    <lineage>
        <taxon>Eukaryota</taxon>
        <taxon>Metazoa</taxon>
        <taxon>Ecdysozoa</taxon>
        <taxon>Arthropoda</taxon>
        <taxon>Crustacea</taxon>
        <taxon>Multicrustacea</taxon>
        <taxon>Malacostraca</taxon>
        <taxon>Eumalacostraca</taxon>
        <taxon>Eucarida</taxon>
        <taxon>Decapoda</taxon>
        <taxon>Pleocyemata</taxon>
        <taxon>Anomura</taxon>
        <taxon>Galatheoidea</taxon>
        <taxon>Porcellanidae</taxon>
        <taxon>Petrolisthes</taxon>
    </lineage>
</organism>
<dbReference type="InterPro" id="IPR050305">
    <property type="entry name" value="Small_GTPase_Rab"/>
</dbReference>
<keyword evidence="3" id="KW-0342">GTP-binding</keyword>
<evidence type="ECO:0000256" key="1">
    <source>
        <dbReference type="ARBA" id="ARBA00006270"/>
    </source>
</evidence>
<evidence type="ECO:0000256" key="3">
    <source>
        <dbReference type="ARBA" id="ARBA00023134"/>
    </source>
</evidence>
<dbReference type="SMART" id="SM00173">
    <property type="entry name" value="RAS"/>
    <property type="match status" value="1"/>
</dbReference>
<evidence type="ECO:0000256" key="4">
    <source>
        <dbReference type="ARBA" id="ARBA00023289"/>
    </source>
</evidence>
<reference evidence="5" key="1">
    <citation type="submission" date="2023-10" db="EMBL/GenBank/DDBJ databases">
        <title>Genome assemblies of two species of porcelain crab, Petrolisthes cinctipes and Petrolisthes manimaculis (Anomura: Porcellanidae).</title>
        <authorList>
            <person name="Angst P."/>
        </authorList>
    </citation>
    <scope>NUCLEOTIDE SEQUENCE</scope>
    <source>
        <strain evidence="5">PB745_01</strain>
        <tissue evidence="5">Gill</tissue>
    </source>
</reference>
<evidence type="ECO:0000256" key="2">
    <source>
        <dbReference type="ARBA" id="ARBA00022741"/>
    </source>
</evidence>
<evidence type="ECO:0000313" key="6">
    <source>
        <dbReference type="Proteomes" id="UP001286313"/>
    </source>
</evidence>
<dbReference type="EMBL" id="JAWQEG010004597">
    <property type="protein sequence ID" value="KAK3860957.1"/>
    <property type="molecule type" value="Genomic_DNA"/>
</dbReference>
<keyword evidence="2" id="KW-0547">Nucleotide-binding</keyword>
<dbReference type="Proteomes" id="UP001286313">
    <property type="component" value="Unassembled WGS sequence"/>
</dbReference>
<dbReference type="SMART" id="SM00175">
    <property type="entry name" value="RAB"/>
    <property type="match status" value="1"/>
</dbReference>
<proteinExistence type="inferred from homology"/>
<dbReference type="Pfam" id="PF00071">
    <property type="entry name" value="Ras"/>
    <property type="match status" value="1"/>
</dbReference>
<dbReference type="FunFam" id="3.40.50.300:FF:001447">
    <property type="entry name" value="Ras-related protein Rab-1B"/>
    <property type="match status" value="1"/>
</dbReference>
<protein>
    <submittedName>
        <fullName evidence="5">Uncharacterized protein</fullName>
    </submittedName>
</protein>